<sequence>MRRCTTAALILLVIALYSLKAEAYKCRCTRKGPKIRYKDVQKLEIKPKHPFCQEKMILSKGKTYLVYVSPWRMCRASRVRSTVCTPNCRAPKTWSSGSESGRISIGCMKLKPWIMTTKGKQLKKTPQGCCRGDNT</sequence>
<dbReference type="GO" id="GO:0008009">
    <property type="term" value="F:chemokine activity"/>
    <property type="evidence" value="ECO:0007669"/>
    <property type="project" value="InterPro"/>
</dbReference>
<evidence type="ECO:0000313" key="4">
    <source>
        <dbReference type="Ensembl" id="ENSELUP00000082228.1"/>
    </source>
</evidence>
<feature type="chain" id="PRO_5044265828" description="Chemokine interleukin-8-like domain-containing protein" evidence="2">
    <location>
        <begin position="24"/>
        <end position="135"/>
    </location>
</feature>
<dbReference type="InterPro" id="IPR036048">
    <property type="entry name" value="Interleukin_8-like_sf"/>
</dbReference>
<keyword evidence="5" id="KW-1185">Reference proteome</keyword>
<evidence type="ECO:0000259" key="3">
    <source>
        <dbReference type="Pfam" id="PF00048"/>
    </source>
</evidence>
<gene>
    <name evidence="4" type="primary">CXCL14</name>
</gene>
<dbReference type="GO" id="GO:0006955">
    <property type="term" value="P:immune response"/>
    <property type="evidence" value="ECO:0007669"/>
    <property type="project" value="InterPro"/>
</dbReference>
<reference evidence="4 5" key="1">
    <citation type="submission" date="2020-02" db="EMBL/GenBank/DDBJ databases">
        <title>Esox lucius (northern pike) genome, fEsoLuc1, primary haplotype.</title>
        <authorList>
            <person name="Myers G."/>
            <person name="Karagic N."/>
            <person name="Meyer A."/>
            <person name="Pippel M."/>
            <person name="Reichard M."/>
            <person name="Winkler S."/>
            <person name="Tracey A."/>
            <person name="Sims Y."/>
            <person name="Howe K."/>
            <person name="Rhie A."/>
            <person name="Formenti G."/>
            <person name="Durbin R."/>
            <person name="Fedrigo O."/>
            <person name="Jarvis E.D."/>
        </authorList>
    </citation>
    <scope>NUCLEOTIDE SEQUENCE [LARGE SCALE GENOMIC DNA]</scope>
</reference>
<organism evidence="4 5">
    <name type="scientific">Esox lucius</name>
    <name type="common">Northern pike</name>
    <dbReference type="NCBI Taxonomy" id="8010"/>
    <lineage>
        <taxon>Eukaryota</taxon>
        <taxon>Metazoa</taxon>
        <taxon>Chordata</taxon>
        <taxon>Craniata</taxon>
        <taxon>Vertebrata</taxon>
        <taxon>Euteleostomi</taxon>
        <taxon>Actinopterygii</taxon>
        <taxon>Neopterygii</taxon>
        <taxon>Teleostei</taxon>
        <taxon>Protacanthopterygii</taxon>
        <taxon>Esociformes</taxon>
        <taxon>Esocidae</taxon>
        <taxon>Esox</taxon>
    </lineage>
</organism>
<proteinExistence type="predicted"/>
<dbReference type="SUPFAM" id="SSF54117">
    <property type="entry name" value="Interleukin 8-like chemokines"/>
    <property type="match status" value="1"/>
</dbReference>
<dbReference type="Ensembl" id="ENSELUT00000103891.1">
    <property type="protein sequence ID" value="ENSELUP00000082228.1"/>
    <property type="gene ID" value="ENSELUG00000014628.3"/>
</dbReference>
<dbReference type="GeneTree" id="ENSGT00390000000618"/>
<accession>A0AAY5K028</accession>
<evidence type="ECO:0000256" key="1">
    <source>
        <dbReference type="ARBA" id="ARBA00022514"/>
    </source>
</evidence>
<keyword evidence="2" id="KW-0732">Signal</keyword>
<keyword evidence="1" id="KW-0202">Cytokine</keyword>
<dbReference type="Gene3D" id="2.40.50.40">
    <property type="match status" value="1"/>
</dbReference>
<dbReference type="AlphaFoldDB" id="A0AAY5K028"/>
<dbReference type="Pfam" id="PF00048">
    <property type="entry name" value="IL8"/>
    <property type="match status" value="1"/>
</dbReference>
<dbReference type="Proteomes" id="UP000265140">
    <property type="component" value="Chromosome 4"/>
</dbReference>
<feature type="domain" description="Chemokine interleukin-8-like" evidence="3">
    <location>
        <begin position="25"/>
        <end position="58"/>
    </location>
</feature>
<feature type="signal peptide" evidence="2">
    <location>
        <begin position="1"/>
        <end position="23"/>
    </location>
</feature>
<dbReference type="InterPro" id="IPR001811">
    <property type="entry name" value="Chemokine_IL8-like_dom"/>
</dbReference>
<evidence type="ECO:0000256" key="2">
    <source>
        <dbReference type="SAM" id="SignalP"/>
    </source>
</evidence>
<dbReference type="GO" id="GO:0005615">
    <property type="term" value="C:extracellular space"/>
    <property type="evidence" value="ECO:0007669"/>
    <property type="project" value="UniProtKB-KW"/>
</dbReference>
<evidence type="ECO:0000313" key="5">
    <source>
        <dbReference type="Proteomes" id="UP000265140"/>
    </source>
</evidence>
<protein>
    <recommendedName>
        <fullName evidence="3">Chemokine interleukin-8-like domain-containing protein</fullName>
    </recommendedName>
</protein>
<reference evidence="4" key="3">
    <citation type="submission" date="2025-09" db="UniProtKB">
        <authorList>
            <consortium name="Ensembl"/>
        </authorList>
    </citation>
    <scope>IDENTIFICATION</scope>
</reference>
<name>A0AAY5K028_ESOLU</name>
<reference evidence="4" key="2">
    <citation type="submission" date="2025-08" db="UniProtKB">
        <authorList>
            <consortium name="Ensembl"/>
        </authorList>
    </citation>
    <scope>IDENTIFICATION</scope>
</reference>